<evidence type="ECO:0000313" key="3">
    <source>
        <dbReference type="Proteomes" id="UP001597344"/>
    </source>
</evidence>
<keyword evidence="1" id="KW-0472">Membrane</keyword>
<feature type="transmembrane region" description="Helical" evidence="1">
    <location>
        <begin position="37"/>
        <end position="59"/>
    </location>
</feature>
<protein>
    <submittedName>
        <fullName evidence="2">Uncharacterized protein</fullName>
    </submittedName>
</protein>
<evidence type="ECO:0000256" key="1">
    <source>
        <dbReference type="SAM" id="Phobius"/>
    </source>
</evidence>
<proteinExistence type="predicted"/>
<feature type="transmembrane region" description="Helical" evidence="1">
    <location>
        <begin position="12"/>
        <end position="31"/>
    </location>
</feature>
<dbReference type="RefSeq" id="WP_378318958.1">
    <property type="nucleotide sequence ID" value="NZ_JBHUHY010000003.1"/>
</dbReference>
<reference evidence="3" key="1">
    <citation type="journal article" date="2019" name="Int. J. Syst. Evol. Microbiol.">
        <title>The Global Catalogue of Microorganisms (GCM) 10K type strain sequencing project: providing services to taxonomists for standard genome sequencing and annotation.</title>
        <authorList>
            <consortium name="The Broad Institute Genomics Platform"/>
            <consortium name="The Broad Institute Genome Sequencing Center for Infectious Disease"/>
            <person name="Wu L."/>
            <person name="Ma J."/>
        </authorList>
    </citation>
    <scope>NUCLEOTIDE SEQUENCE [LARGE SCALE GENOMIC DNA]</scope>
    <source>
        <strain evidence="3">DT92</strain>
    </source>
</reference>
<dbReference type="Proteomes" id="UP001597344">
    <property type="component" value="Unassembled WGS sequence"/>
</dbReference>
<accession>A0ABW5AUX1</accession>
<gene>
    <name evidence="2" type="ORF">ACFSJT_04140</name>
</gene>
<name>A0ABW5AUX1_9FLAO</name>
<comment type="caution">
    <text evidence="2">The sequence shown here is derived from an EMBL/GenBank/DDBJ whole genome shotgun (WGS) entry which is preliminary data.</text>
</comment>
<feature type="transmembrane region" description="Helical" evidence="1">
    <location>
        <begin position="80"/>
        <end position="98"/>
    </location>
</feature>
<keyword evidence="1" id="KW-1133">Transmembrane helix</keyword>
<keyword evidence="3" id="KW-1185">Reference proteome</keyword>
<evidence type="ECO:0000313" key="2">
    <source>
        <dbReference type="EMBL" id="MFD2185970.1"/>
    </source>
</evidence>
<keyword evidence="1" id="KW-0812">Transmembrane</keyword>
<organism evidence="2 3">
    <name type="scientific">Aquimarina celericrescens</name>
    <dbReference type="NCBI Taxonomy" id="1964542"/>
    <lineage>
        <taxon>Bacteria</taxon>
        <taxon>Pseudomonadati</taxon>
        <taxon>Bacteroidota</taxon>
        <taxon>Flavobacteriia</taxon>
        <taxon>Flavobacteriales</taxon>
        <taxon>Flavobacteriaceae</taxon>
        <taxon>Aquimarina</taxon>
    </lineage>
</organism>
<dbReference type="EMBL" id="JBHUHY010000003">
    <property type="protein sequence ID" value="MFD2185970.1"/>
    <property type="molecule type" value="Genomic_DNA"/>
</dbReference>
<sequence>MRWHKKYINRIAIVVMPLMIGQLSLVIVQVFRDLTFLNIISLVLVMMTWGSTFLQFVPIHNDISFGIVDRNSLHKLTYKNWLRTILWTAIFIISFFQYSS</sequence>